<comment type="caution">
    <text evidence="2">The sequence shown here is derived from an EMBL/GenBank/DDBJ whole genome shotgun (WGS) entry which is preliminary data.</text>
</comment>
<feature type="region of interest" description="Disordered" evidence="1">
    <location>
        <begin position="224"/>
        <end position="249"/>
    </location>
</feature>
<keyword evidence="3" id="KW-1185">Reference proteome</keyword>
<evidence type="ECO:0000256" key="1">
    <source>
        <dbReference type="SAM" id="MobiDB-lite"/>
    </source>
</evidence>
<name>A0A3S5FG17_9PLAT</name>
<evidence type="ECO:0000313" key="2">
    <source>
        <dbReference type="EMBL" id="VEL35370.1"/>
    </source>
</evidence>
<accession>A0A3S5FG17</accession>
<feature type="non-terminal residue" evidence="2">
    <location>
        <position position="344"/>
    </location>
</feature>
<reference evidence="2" key="1">
    <citation type="submission" date="2018-11" db="EMBL/GenBank/DDBJ databases">
        <authorList>
            <consortium name="Pathogen Informatics"/>
        </authorList>
    </citation>
    <scope>NUCLEOTIDE SEQUENCE</scope>
</reference>
<evidence type="ECO:0000313" key="3">
    <source>
        <dbReference type="Proteomes" id="UP000784294"/>
    </source>
</evidence>
<organism evidence="2 3">
    <name type="scientific">Protopolystoma xenopodis</name>
    <dbReference type="NCBI Taxonomy" id="117903"/>
    <lineage>
        <taxon>Eukaryota</taxon>
        <taxon>Metazoa</taxon>
        <taxon>Spiralia</taxon>
        <taxon>Lophotrochozoa</taxon>
        <taxon>Platyhelminthes</taxon>
        <taxon>Monogenea</taxon>
        <taxon>Polyopisthocotylea</taxon>
        <taxon>Polystomatidea</taxon>
        <taxon>Polystomatidae</taxon>
        <taxon>Protopolystoma</taxon>
    </lineage>
</organism>
<proteinExistence type="predicted"/>
<gene>
    <name evidence="2" type="ORF">PXEA_LOCUS28810</name>
</gene>
<protein>
    <submittedName>
        <fullName evidence="2">Uncharacterized protein</fullName>
    </submittedName>
</protein>
<dbReference type="EMBL" id="CAAALY010249671">
    <property type="protein sequence ID" value="VEL35370.1"/>
    <property type="molecule type" value="Genomic_DNA"/>
</dbReference>
<sequence length="344" mass="37255">MLVLSSVGSQIVASKQLCRAPRSIYAGLTLAVIRRICEQNVRVRLERRVKRLIVSKFVIIGTIKNLLIMNACNVIECNAPNEATPFLFPTQSSNNLQASLYARVRVPYQKRVSGNLLHQSPHSSVRETYPLAGNKCFLDSHRLGTSISIDNLSPSSQSLTTVPAAVLTGVGGVYENRTSRGLARVSGWPDQLRIRKGPKGGKSCDMASDDLDLARLARPVYSGPKQCRRQGARQPCLQKSVDEGPASPRTAFTATAAGDLGTRTGRSCRLLAGRRAYSPDQPDSGRRDLVPALAGTQARRATVGPAWPTRSPGETIAPGLRLGLDLDFELLQPHHHTLHGANSI</sequence>
<dbReference type="Proteomes" id="UP000784294">
    <property type="component" value="Unassembled WGS sequence"/>
</dbReference>
<dbReference type="AlphaFoldDB" id="A0A3S5FG17"/>